<dbReference type="EMBL" id="FONY01000010">
    <property type="protein sequence ID" value="SFE94208.1"/>
    <property type="molecule type" value="Genomic_DNA"/>
</dbReference>
<keyword evidence="10" id="KW-1185">Reference proteome</keyword>
<dbReference type="GO" id="GO:0042781">
    <property type="term" value="F:3'-tRNA processing endoribonuclease activity"/>
    <property type="evidence" value="ECO:0007669"/>
    <property type="project" value="UniProtKB-UniRule"/>
</dbReference>
<keyword evidence="4 8" id="KW-0479">Metal-binding</keyword>
<feature type="binding site" evidence="8">
    <location>
        <position position="62"/>
    </location>
    <ligand>
        <name>Zn(2+)</name>
        <dbReference type="ChEBI" id="CHEBI:29105"/>
        <label>1</label>
        <note>catalytic</note>
    </ligand>
</feature>
<dbReference type="Pfam" id="PF23023">
    <property type="entry name" value="Anti-Pycsar_Apyc1"/>
    <property type="match status" value="1"/>
</dbReference>
<protein>
    <recommendedName>
        <fullName evidence="8">Ribonuclease Z</fullName>
        <shortName evidence="8">RNase Z</shortName>
        <ecNumber evidence="8">3.1.26.11</ecNumber>
    </recommendedName>
    <alternativeName>
        <fullName evidence="8">tRNA 3 endonuclease</fullName>
    </alternativeName>
    <alternativeName>
        <fullName evidence="8">tRNase Z</fullName>
    </alternativeName>
</protein>
<evidence type="ECO:0000256" key="8">
    <source>
        <dbReference type="HAMAP-Rule" id="MF_01818"/>
    </source>
</evidence>
<keyword evidence="3 8" id="KW-0540">Nuclease</keyword>
<feature type="binding site" evidence="8">
    <location>
        <position position="67"/>
    </location>
    <ligand>
        <name>Zn(2+)</name>
        <dbReference type="ChEBI" id="CHEBI:29105"/>
        <label>2</label>
        <note>catalytic</note>
    </ligand>
</feature>
<keyword evidence="2 8" id="KW-0819">tRNA processing</keyword>
<dbReference type="AlphaFoldDB" id="A0A1I2EP38"/>
<evidence type="ECO:0000256" key="2">
    <source>
        <dbReference type="ARBA" id="ARBA00022694"/>
    </source>
</evidence>
<dbReference type="RefSeq" id="WP_091542632.1">
    <property type="nucleotide sequence ID" value="NZ_FONY01000010.1"/>
</dbReference>
<feature type="active site" description="Proton acceptor" evidence="8">
    <location>
        <position position="66"/>
    </location>
</feature>
<dbReference type="EC" id="3.1.26.11" evidence="8"/>
<dbReference type="InterPro" id="IPR013471">
    <property type="entry name" value="RNase_Z/BN"/>
</dbReference>
<dbReference type="PANTHER" id="PTHR46018">
    <property type="entry name" value="ZINC PHOSPHODIESTERASE ELAC PROTEIN 1"/>
    <property type="match status" value="1"/>
</dbReference>
<gene>
    <name evidence="8" type="primary">rnz</name>
    <name evidence="9" type="ORF">SAMN04488541_1010105</name>
</gene>
<reference evidence="9 10" key="1">
    <citation type="submission" date="2016-10" db="EMBL/GenBank/DDBJ databases">
        <authorList>
            <person name="de Groot N.N."/>
        </authorList>
    </citation>
    <scope>NUCLEOTIDE SEQUENCE [LARGE SCALE GENOMIC DNA]</scope>
    <source>
        <strain>GEY</strain>
        <strain evidence="10">DSM 9560</strain>
    </source>
</reference>
<proteinExistence type="inferred from homology"/>
<evidence type="ECO:0000313" key="10">
    <source>
        <dbReference type="Proteomes" id="UP000199513"/>
    </source>
</evidence>
<dbReference type="OrthoDB" id="9800940at2"/>
<comment type="function">
    <text evidence="8">Zinc phosphodiesterase, which displays some tRNA 3'-processing endonuclease activity. Probably involved in tRNA maturation, by removing a 3'-trailer from precursor tRNA.</text>
</comment>
<feature type="binding site" evidence="8">
    <location>
        <position position="210"/>
    </location>
    <ligand>
        <name>Zn(2+)</name>
        <dbReference type="ChEBI" id="CHEBI:29105"/>
        <label>1</label>
        <note>catalytic</note>
    </ligand>
</feature>
<sequence length="304" mass="34834">MTFELTILGATSATPTVGKHPTSQLLNYNDQFYLIDCGEGTQVQLLRYDFKFNRINHIFISHLHGDHYFGLLGLLFSMHLQKRTNDLHLYAPRGLDEIILTHFKHSKSVLHYTLIFHPFEGNEPELLLDNEDITVTTIPMNHGILCCGFLFREKPKKLNINKERLPTNLPVPLILALKDGEDIFFEGKLIRNEELTLPPKPLRSYAFCADTKYTESIIPQIQNVDWLYHEATFTEDLAHRIEEGTYHSTAKQAAMIAKKSNAKQLIIGHFSVRYGDLNILLQEAKEVFENTVLAVEGHTYQITA</sequence>
<keyword evidence="5 8" id="KW-0255">Endonuclease</keyword>
<dbReference type="Gene3D" id="3.60.15.10">
    <property type="entry name" value="Ribonuclease Z/Hydroxyacylglutathione hydrolase-like"/>
    <property type="match status" value="1"/>
</dbReference>
<comment type="cofactor">
    <cofactor evidence="8">
        <name>Zn(2+)</name>
        <dbReference type="ChEBI" id="CHEBI:29105"/>
    </cofactor>
    <text evidence="8">Binds 2 Zn(2+) ions.</text>
</comment>
<organism evidence="9 10">
    <name type="scientific">Thermoflexibacter ruber</name>
    <dbReference type="NCBI Taxonomy" id="1003"/>
    <lineage>
        <taxon>Bacteria</taxon>
        <taxon>Pseudomonadati</taxon>
        <taxon>Bacteroidota</taxon>
        <taxon>Cytophagia</taxon>
        <taxon>Cytophagales</taxon>
        <taxon>Thermoflexibacteraceae</taxon>
        <taxon>Thermoflexibacter</taxon>
    </lineage>
</organism>
<feature type="binding site" evidence="8">
    <location>
        <position position="66"/>
    </location>
    <ligand>
        <name>Zn(2+)</name>
        <dbReference type="ChEBI" id="CHEBI:29105"/>
        <label>2</label>
        <note>catalytic</note>
    </ligand>
</feature>
<dbReference type="PANTHER" id="PTHR46018:SF2">
    <property type="entry name" value="ZINC PHOSPHODIESTERASE ELAC PROTEIN 1"/>
    <property type="match status" value="1"/>
</dbReference>
<dbReference type="NCBIfam" id="NF000801">
    <property type="entry name" value="PRK00055.1-3"/>
    <property type="match status" value="1"/>
</dbReference>
<dbReference type="InterPro" id="IPR036866">
    <property type="entry name" value="RibonucZ/Hydroxyglut_hydro"/>
</dbReference>
<dbReference type="SUPFAM" id="SSF56281">
    <property type="entry name" value="Metallo-hydrolase/oxidoreductase"/>
    <property type="match status" value="1"/>
</dbReference>
<evidence type="ECO:0000313" key="9">
    <source>
        <dbReference type="EMBL" id="SFE94208.1"/>
    </source>
</evidence>
<evidence type="ECO:0000256" key="7">
    <source>
        <dbReference type="ARBA" id="ARBA00022833"/>
    </source>
</evidence>
<keyword evidence="7 8" id="KW-0862">Zinc</keyword>
<comment type="subunit">
    <text evidence="1 8">Homodimer.</text>
</comment>
<dbReference type="Proteomes" id="UP000199513">
    <property type="component" value="Unassembled WGS sequence"/>
</dbReference>
<feature type="binding site" evidence="8">
    <location>
        <position position="269"/>
    </location>
    <ligand>
        <name>Zn(2+)</name>
        <dbReference type="ChEBI" id="CHEBI:29105"/>
        <label>2</label>
        <note>catalytic</note>
    </ligand>
</feature>
<evidence type="ECO:0000256" key="4">
    <source>
        <dbReference type="ARBA" id="ARBA00022723"/>
    </source>
</evidence>
<feature type="binding site" evidence="8">
    <location>
        <position position="210"/>
    </location>
    <ligand>
        <name>Zn(2+)</name>
        <dbReference type="ChEBI" id="CHEBI:29105"/>
        <label>2</label>
        <note>catalytic</note>
    </ligand>
</feature>
<comment type="similarity">
    <text evidence="8">Belongs to the RNase Z family.</text>
</comment>
<evidence type="ECO:0000256" key="6">
    <source>
        <dbReference type="ARBA" id="ARBA00022801"/>
    </source>
</evidence>
<evidence type="ECO:0000256" key="3">
    <source>
        <dbReference type="ARBA" id="ARBA00022722"/>
    </source>
</evidence>
<accession>A0A1I2EP38</accession>
<dbReference type="GO" id="GO:0008270">
    <property type="term" value="F:zinc ion binding"/>
    <property type="evidence" value="ECO:0007669"/>
    <property type="project" value="UniProtKB-UniRule"/>
</dbReference>
<dbReference type="HAMAP" id="MF_01818">
    <property type="entry name" value="RNase_Z_BN"/>
    <property type="match status" value="1"/>
</dbReference>
<evidence type="ECO:0000256" key="1">
    <source>
        <dbReference type="ARBA" id="ARBA00011738"/>
    </source>
</evidence>
<dbReference type="CDD" id="cd07717">
    <property type="entry name" value="RNaseZ_ZiPD-like_MBL-fold"/>
    <property type="match status" value="1"/>
</dbReference>
<feature type="binding site" evidence="8">
    <location>
        <position position="142"/>
    </location>
    <ligand>
        <name>Zn(2+)</name>
        <dbReference type="ChEBI" id="CHEBI:29105"/>
        <label>1</label>
        <note>catalytic</note>
    </ligand>
</feature>
<comment type="catalytic activity">
    <reaction evidence="8">
        <text>Endonucleolytic cleavage of RNA, removing extra 3' nucleotides from tRNA precursor, generating 3' termini of tRNAs. A 3'-hydroxy group is left at the tRNA terminus and a 5'-phosphoryl group is left at the trailer molecule.</text>
        <dbReference type="EC" id="3.1.26.11"/>
    </reaction>
</comment>
<keyword evidence="6 8" id="KW-0378">Hydrolase</keyword>
<dbReference type="NCBIfam" id="TIGR02651">
    <property type="entry name" value="RNase_Z"/>
    <property type="match status" value="1"/>
</dbReference>
<name>A0A1I2EP38_9BACT</name>
<dbReference type="STRING" id="1003.SAMN04488541_1010105"/>
<feature type="binding site" evidence="8">
    <location>
        <position position="64"/>
    </location>
    <ligand>
        <name>Zn(2+)</name>
        <dbReference type="ChEBI" id="CHEBI:29105"/>
        <label>1</label>
        <note>catalytic</note>
    </ligand>
</feature>
<evidence type="ECO:0000256" key="5">
    <source>
        <dbReference type="ARBA" id="ARBA00022759"/>
    </source>
</evidence>